<protein>
    <submittedName>
        <fullName evidence="2">Uncharacterized protein LOC100898276</fullName>
    </submittedName>
</protein>
<reference evidence="2" key="1">
    <citation type="submission" date="2025-08" db="UniProtKB">
        <authorList>
            <consortium name="RefSeq"/>
        </authorList>
    </citation>
    <scope>IDENTIFICATION</scope>
</reference>
<accession>A0AAJ6QUZ5</accession>
<dbReference type="GeneID" id="100898276"/>
<sequence>MSATNLLGEKTSSASENISFRGNANEETVWMDRLEDCNRRIRKLKATLNLALAVQAKKWDSFVLKPLEIRQSMRQTPPVKKPNVCSSTPISLATKPLTLPDAAAPLDSAISLGNPPNRLKLCDIYNSTETDRAEEWHYDLDAIVETNGEQNDEPADGFGFRSFEQLDPNAFREAIGCDKMIPETKSCP</sequence>
<dbReference type="RefSeq" id="XP_003744803.1">
    <property type="nucleotide sequence ID" value="XM_003744755.1"/>
</dbReference>
<evidence type="ECO:0000313" key="1">
    <source>
        <dbReference type="Proteomes" id="UP000694867"/>
    </source>
</evidence>
<dbReference type="Proteomes" id="UP000694867">
    <property type="component" value="Unplaced"/>
</dbReference>
<keyword evidence="1" id="KW-1185">Reference proteome</keyword>
<organism evidence="1 2">
    <name type="scientific">Galendromus occidentalis</name>
    <name type="common">western predatory mite</name>
    <dbReference type="NCBI Taxonomy" id="34638"/>
    <lineage>
        <taxon>Eukaryota</taxon>
        <taxon>Metazoa</taxon>
        <taxon>Ecdysozoa</taxon>
        <taxon>Arthropoda</taxon>
        <taxon>Chelicerata</taxon>
        <taxon>Arachnida</taxon>
        <taxon>Acari</taxon>
        <taxon>Parasitiformes</taxon>
        <taxon>Mesostigmata</taxon>
        <taxon>Gamasina</taxon>
        <taxon>Phytoseioidea</taxon>
        <taxon>Phytoseiidae</taxon>
        <taxon>Typhlodrominae</taxon>
        <taxon>Galendromus</taxon>
    </lineage>
</organism>
<proteinExistence type="predicted"/>
<dbReference type="KEGG" id="goe:100898276"/>
<evidence type="ECO:0000313" key="2">
    <source>
        <dbReference type="RefSeq" id="XP_003744803.1"/>
    </source>
</evidence>
<gene>
    <name evidence="2" type="primary">LOC100898276</name>
</gene>
<name>A0AAJ6QUZ5_9ACAR</name>
<dbReference type="AlphaFoldDB" id="A0AAJ6QUZ5"/>